<keyword evidence="4 7" id="KW-0689">Ribosomal protein</keyword>
<evidence type="ECO:0000313" key="9">
    <source>
        <dbReference type="Proteomes" id="UP000177907"/>
    </source>
</evidence>
<dbReference type="AlphaFoldDB" id="A0A1F6NVR3"/>
<comment type="similarity">
    <text evidence="1 7">Belongs to the bacterial ribosomal protein bS20 family.</text>
</comment>
<protein>
    <recommendedName>
        <fullName evidence="6 7">Small ribosomal subunit protein bS20</fullName>
    </recommendedName>
</protein>
<keyword evidence="5 7" id="KW-0687">Ribonucleoprotein</keyword>
<reference evidence="8 9" key="1">
    <citation type="journal article" date="2016" name="Nat. Commun.">
        <title>Thousands of microbial genomes shed light on interconnected biogeochemical processes in an aquifer system.</title>
        <authorList>
            <person name="Anantharaman K."/>
            <person name="Brown C.T."/>
            <person name="Hug L.A."/>
            <person name="Sharon I."/>
            <person name="Castelle C.J."/>
            <person name="Probst A.J."/>
            <person name="Thomas B.C."/>
            <person name="Singh A."/>
            <person name="Wilkins M.J."/>
            <person name="Karaoz U."/>
            <person name="Brodie E.L."/>
            <person name="Williams K.H."/>
            <person name="Hubbard S.S."/>
            <person name="Banfield J.F."/>
        </authorList>
    </citation>
    <scope>NUCLEOTIDE SEQUENCE [LARGE SCALE GENOMIC DNA]</scope>
</reference>
<keyword evidence="3 7" id="KW-0694">RNA-binding</keyword>
<comment type="caution">
    <text evidence="8">The sequence shown here is derived from an EMBL/GenBank/DDBJ whole genome shotgun (WGS) entry which is preliminary data.</text>
</comment>
<dbReference type="SUPFAM" id="SSF46992">
    <property type="entry name" value="Ribosomal protein S20"/>
    <property type="match status" value="1"/>
</dbReference>
<dbReference type="NCBIfam" id="TIGR00029">
    <property type="entry name" value="S20"/>
    <property type="match status" value="1"/>
</dbReference>
<dbReference type="Gene3D" id="1.20.58.110">
    <property type="entry name" value="Ribosomal protein S20"/>
    <property type="match status" value="1"/>
</dbReference>
<evidence type="ECO:0000256" key="2">
    <source>
        <dbReference type="ARBA" id="ARBA00022730"/>
    </source>
</evidence>
<evidence type="ECO:0000256" key="7">
    <source>
        <dbReference type="HAMAP-Rule" id="MF_00500"/>
    </source>
</evidence>
<dbReference type="HAMAP" id="MF_00500">
    <property type="entry name" value="Ribosomal_bS20"/>
    <property type="match status" value="1"/>
</dbReference>
<name>A0A1F6NVR3_9BACT</name>
<dbReference type="GO" id="GO:0070181">
    <property type="term" value="F:small ribosomal subunit rRNA binding"/>
    <property type="evidence" value="ECO:0007669"/>
    <property type="project" value="TreeGrafter"/>
</dbReference>
<gene>
    <name evidence="7" type="primary">rpsT</name>
    <name evidence="8" type="ORF">A3J93_05215</name>
</gene>
<dbReference type="GO" id="GO:0006412">
    <property type="term" value="P:translation"/>
    <property type="evidence" value="ECO:0007669"/>
    <property type="project" value="UniProtKB-UniRule"/>
</dbReference>
<dbReference type="InterPro" id="IPR002583">
    <property type="entry name" value="Ribosomal_bS20"/>
</dbReference>
<dbReference type="PANTHER" id="PTHR33398">
    <property type="entry name" value="30S RIBOSOMAL PROTEIN S20"/>
    <property type="match status" value="1"/>
</dbReference>
<dbReference type="Pfam" id="PF01649">
    <property type="entry name" value="Ribosomal_S20p"/>
    <property type="match status" value="1"/>
</dbReference>
<accession>A0A1F6NVR3</accession>
<dbReference type="GO" id="GO:0003735">
    <property type="term" value="F:structural constituent of ribosome"/>
    <property type="evidence" value="ECO:0007669"/>
    <property type="project" value="InterPro"/>
</dbReference>
<organism evidence="8 9">
    <name type="scientific">Candidatus Magasanikbacteria bacterium RIFOXYC2_FULL_42_28</name>
    <dbReference type="NCBI Taxonomy" id="1798704"/>
    <lineage>
        <taxon>Bacteria</taxon>
        <taxon>Candidatus Magasanikiibacteriota</taxon>
    </lineage>
</organism>
<comment type="function">
    <text evidence="7">Binds directly to 16S ribosomal RNA.</text>
</comment>
<evidence type="ECO:0000256" key="3">
    <source>
        <dbReference type="ARBA" id="ARBA00022884"/>
    </source>
</evidence>
<dbReference type="InterPro" id="IPR036510">
    <property type="entry name" value="Ribosomal_bS20_sf"/>
</dbReference>
<evidence type="ECO:0000256" key="4">
    <source>
        <dbReference type="ARBA" id="ARBA00022980"/>
    </source>
</evidence>
<dbReference type="STRING" id="1798704.A3J93_05215"/>
<dbReference type="Proteomes" id="UP000177907">
    <property type="component" value="Unassembled WGS sequence"/>
</dbReference>
<evidence type="ECO:0000256" key="1">
    <source>
        <dbReference type="ARBA" id="ARBA00007634"/>
    </source>
</evidence>
<dbReference type="GO" id="GO:0015935">
    <property type="term" value="C:small ribosomal subunit"/>
    <property type="evidence" value="ECO:0007669"/>
    <property type="project" value="TreeGrafter"/>
</dbReference>
<evidence type="ECO:0000256" key="6">
    <source>
        <dbReference type="ARBA" id="ARBA00035136"/>
    </source>
</evidence>
<evidence type="ECO:0000313" key="8">
    <source>
        <dbReference type="EMBL" id="OGH87803.1"/>
    </source>
</evidence>
<evidence type="ECO:0000256" key="5">
    <source>
        <dbReference type="ARBA" id="ARBA00023274"/>
    </source>
</evidence>
<dbReference type="PANTHER" id="PTHR33398:SF1">
    <property type="entry name" value="SMALL RIBOSOMAL SUBUNIT PROTEIN BS20C"/>
    <property type="match status" value="1"/>
</dbReference>
<proteinExistence type="inferred from homology"/>
<dbReference type="EMBL" id="MFQZ01000009">
    <property type="protein sequence ID" value="OGH87803.1"/>
    <property type="molecule type" value="Genomic_DNA"/>
</dbReference>
<sequence length="84" mass="9075">MPNLKNAAKALRQAKKRALLNVAKKTAIRDGFKATLKAASKAEALKAVKIAQKALGKAVKHGTIKKNTATRKLSRLMKKVNALK</sequence>
<keyword evidence="2 7" id="KW-0699">rRNA-binding</keyword>